<gene>
    <name evidence="2" type="ORF">GSUB_15875</name>
</gene>
<feature type="transmembrane region" description="Helical" evidence="1">
    <location>
        <begin position="28"/>
        <end position="47"/>
    </location>
</feature>
<reference evidence="2 3" key="1">
    <citation type="journal article" date="2015" name="Genome Announc.">
        <title>Genomes of Geoalkalibacter ferrihydriticus Z-0531T and Geoalkalibacter subterraneus Red1T, Two Haloalkaliphilic Metal-Reducing Deltaproteobacteria.</title>
        <authorList>
            <person name="Badalamenti J.P."/>
            <person name="Krajmalnik-Brown R."/>
            <person name="Torres C.I."/>
            <person name="Bond D.R."/>
        </authorList>
    </citation>
    <scope>NUCLEOTIDE SEQUENCE [LARGE SCALE GENOMIC DNA]</scope>
    <source>
        <strain evidence="2 3">Red1</strain>
    </source>
</reference>
<dbReference type="HOGENOM" id="CLU_2716709_0_0_7"/>
<name>A0A0B5FHR9_9BACT</name>
<dbReference type="EMBL" id="CP010311">
    <property type="protein sequence ID" value="AJF07737.1"/>
    <property type="molecule type" value="Genomic_DNA"/>
</dbReference>
<dbReference type="Proteomes" id="UP000035036">
    <property type="component" value="Chromosome"/>
</dbReference>
<dbReference type="STRING" id="483547.GSUB_15875"/>
<proteinExistence type="predicted"/>
<evidence type="ECO:0000313" key="3">
    <source>
        <dbReference type="Proteomes" id="UP000035036"/>
    </source>
</evidence>
<keyword evidence="1" id="KW-1133">Transmembrane helix</keyword>
<evidence type="ECO:0000256" key="1">
    <source>
        <dbReference type="SAM" id="Phobius"/>
    </source>
</evidence>
<keyword evidence="1" id="KW-0472">Membrane</keyword>
<dbReference type="AlphaFoldDB" id="A0A0B5FHR9"/>
<accession>A0A0B5FHR9</accession>
<protein>
    <submittedName>
        <fullName evidence="2">Uncharacterized protein</fullName>
    </submittedName>
</protein>
<sequence>MFFFKVPDGEILTDPDMTTRGGETMKKLMTLVMVAMLALSLGACAGMKKDEKQVRVKCPACGYEFETPMAHE</sequence>
<dbReference type="KEGG" id="gsb:GSUB_15875"/>
<keyword evidence="1" id="KW-0812">Transmembrane</keyword>
<organism evidence="2 3">
    <name type="scientific">Geoalkalibacter subterraneus</name>
    <dbReference type="NCBI Taxonomy" id="483547"/>
    <lineage>
        <taxon>Bacteria</taxon>
        <taxon>Pseudomonadati</taxon>
        <taxon>Thermodesulfobacteriota</taxon>
        <taxon>Desulfuromonadia</taxon>
        <taxon>Desulfuromonadales</taxon>
        <taxon>Geoalkalibacteraceae</taxon>
        <taxon>Geoalkalibacter</taxon>
    </lineage>
</organism>
<evidence type="ECO:0000313" key="2">
    <source>
        <dbReference type="EMBL" id="AJF07737.1"/>
    </source>
</evidence>
<keyword evidence="3" id="KW-1185">Reference proteome</keyword>